<proteinExistence type="predicted"/>
<keyword evidence="3" id="KW-1185">Reference proteome</keyword>
<evidence type="ECO:0000313" key="3">
    <source>
        <dbReference type="Proteomes" id="UP000326287"/>
    </source>
</evidence>
<gene>
    <name evidence="2" type="ORF">EY643_07735</name>
</gene>
<dbReference type="EMBL" id="CP036422">
    <property type="protein sequence ID" value="QFU75550.1"/>
    <property type="molecule type" value="Genomic_DNA"/>
</dbReference>
<dbReference type="AlphaFoldDB" id="A0A5P9NI99"/>
<organism evidence="2 3">
    <name type="scientific">Halioglobus maricola</name>
    <dbReference type="NCBI Taxonomy" id="2601894"/>
    <lineage>
        <taxon>Bacteria</taxon>
        <taxon>Pseudomonadati</taxon>
        <taxon>Pseudomonadota</taxon>
        <taxon>Gammaproteobacteria</taxon>
        <taxon>Cellvibrionales</taxon>
        <taxon>Halieaceae</taxon>
        <taxon>Halioglobus</taxon>
    </lineage>
</organism>
<keyword evidence="1" id="KW-1133">Transmembrane helix</keyword>
<feature type="transmembrane region" description="Helical" evidence="1">
    <location>
        <begin position="45"/>
        <end position="65"/>
    </location>
</feature>
<dbReference type="Proteomes" id="UP000326287">
    <property type="component" value="Chromosome"/>
</dbReference>
<name>A0A5P9NI99_9GAMM</name>
<keyword evidence="1" id="KW-0812">Transmembrane</keyword>
<dbReference type="OrthoDB" id="5746653at2"/>
<keyword evidence="1" id="KW-0472">Membrane</keyword>
<accession>A0A5P9NI99</accession>
<dbReference type="KEGG" id="halc:EY643_07735"/>
<dbReference type="RefSeq" id="WP_152661657.1">
    <property type="nucleotide sequence ID" value="NZ_CP036422.1"/>
</dbReference>
<feature type="transmembrane region" description="Helical" evidence="1">
    <location>
        <begin position="97"/>
        <end position="115"/>
    </location>
</feature>
<evidence type="ECO:0000313" key="2">
    <source>
        <dbReference type="EMBL" id="QFU75550.1"/>
    </source>
</evidence>
<reference evidence="2 3" key="1">
    <citation type="submission" date="2019-02" db="EMBL/GenBank/DDBJ databases">
        <authorList>
            <person name="Li S.-H."/>
        </authorList>
    </citation>
    <scope>NUCLEOTIDE SEQUENCE [LARGE SCALE GENOMIC DNA]</scope>
    <source>
        <strain evidence="2 3">IMCC14385</strain>
    </source>
</reference>
<sequence>MSEYELLDLMTSMEAHMATQFSLYLSVVSAYLVVAYLVGMNLSRAQMVIASALMIFAAGGQTWALHASLGRVQEYLLLKSELSPLTEYERNFATHSYIWIGILAAGILASLYFMWSVRHPNED</sequence>
<protein>
    <submittedName>
        <fullName evidence="2">Uncharacterized protein</fullName>
    </submittedName>
</protein>
<feature type="transmembrane region" description="Helical" evidence="1">
    <location>
        <begin position="21"/>
        <end position="39"/>
    </location>
</feature>
<evidence type="ECO:0000256" key="1">
    <source>
        <dbReference type="SAM" id="Phobius"/>
    </source>
</evidence>